<accession>A0A8S1LJW8</accession>
<evidence type="ECO:0000313" key="2">
    <source>
        <dbReference type="Proteomes" id="UP000692954"/>
    </source>
</evidence>
<protein>
    <recommendedName>
        <fullName evidence="3">Kinase domain protein</fullName>
    </recommendedName>
</protein>
<sequence>MGQMWESPQSIQQSQINQLPFLILEKVTLNQDILQASLFKNNNFRSRIKQSSVQPKFQNLESLNLLNDINRIQHSDFLDIFTQLIQVLYEMHKKNLQEDQYHLDIQFLQRLLKNLFMASQDFFLWLKYLYKMINTYESDCWLVAKIMWQLYSKQDFFYNKSIQEPGENVQSYKLTQQKLYNQEFQPNKLVQFINKMLLVYPGQRITLFHLLN</sequence>
<gene>
    <name evidence="1" type="ORF">PSON_ATCC_30995.1.T0230355</name>
</gene>
<name>A0A8S1LJW8_9CILI</name>
<evidence type="ECO:0000313" key="1">
    <source>
        <dbReference type="EMBL" id="CAD8068067.1"/>
    </source>
</evidence>
<reference evidence="1" key="1">
    <citation type="submission" date="2021-01" db="EMBL/GenBank/DDBJ databases">
        <authorList>
            <consortium name="Genoscope - CEA"/>
            <person name="William W."/>
        </authorList>
    </citation>
    <scope>NUCLEOTIDE SEQUENCE</scope>
</reference>
<comment type="caution">
    <text evidence="1">The sequence shown here is derived from an EMBL/GenBank/DDBJ whole genome shotgun (WGS) entry which is preliminary data.</text>
</comment>
<keyword evidence="2" id="KW-1185">Reference proteome</keyword>
<dbReference type="EMBL" id="CAJJDN010000023">
    <property type="protein sequence ID" value="CAD8068067.1"/>
    <property type="molecule type" value="Genomic_DNA"/>
</dbReference>
<dbReference type="Proteomes" id="UP000692954">
    <property type="component" value="Unassembled WGS sequence"/>
</dbReference>
<evidence type="ECO:0008006" key="3">
    <source>
        <dbReference type="Google" id="ProtNLM"/>
    </source>
</evidence>
<dbReference type="AlphaFoldDB" id="A0A8S1LJW8"/>
<proteinExistence type="predicted"/>
<organism evidence="1 2">
    <name type="scientific">Paramecium sonneborni</name>
    <dbReference type="NCBI Taxonomy" id="65129"/>
    <lineage>
        <taxon>Eukaryota</taxon>
        <taxon>Sar</taxon>
        <taxon>Alveolata</taxon>
        <taxon>Ciliophora</taxon>
        <taxon>Intramacronucleata</taxon>
        <taxon>Oligohymenophorea</taxon>
        <taxon>Peniculida</taxon>
        <taxon>Parameciidae</taxon>
        <taxon>Paramecium</taxon>
    </lineage>
</organism>